<evidence type="ECO:0000313" key="3">
    <source>
        <dbReference type="Proteomes" id="UP001286313"/>
    </source>
</evidence>
<sequence>MSRRRKKKEEEKGGHEDRRQGKVKERKEKKGRVEEEEEKGGDEDRRRDSKAFLPFSPSLLYRFKSLSALSSLPALFSLSLLYRLKRLLARSCPLSIPTATSFSSTPACTLTTTTHSPAPRLRVISDFILLVPTSASVSHLHLVICTCNLFF</sequence>
<evidence type="ECO:0000313" key="2">
    <source>
        <dbReference type="EMBL" id="KAK3854310.1"/>
    </source>
</evidence>
<name>A0AAE1EKT2_PETCI</name>
<dbReference type="EMBL" id="JAWQEG010006629">
    <property type="protein sequence ID" value="KAK3854310.1"/>
    <property type="molecule type" value="Genomic_DNA"/>
</dbReference>
<accession>A0AAE1EKT2</accession>
<feature type="compositionally biased region" description="Basic and acidic residues" evidence="1">
    <location>
        <begin position="8"/>
        <end position="33"/>
    </location>
</feature>
<dbReference type="AlphaFoldDB" id="A0AAE1EKT2"/>
<protein>
    <submittedName>
        <fullName evidence="2">Uncharacterized protein</fullName>
    </submittedName>
</protein>
<reference evidence="2" key="1">
    <citation type="submission" date="2023-10" db="EMBL/GenBank/DDBJ databases">
        <title>Genome assemblies of two species of porcelain crab, Petrolisthes cinctipes and Petrolisthes manimaculis (Anomura: Porcellanidae).</title>
        <authorList>
            <person name="Angst P."/>
        </authorList>
    </citation>
    <scope>NUCLEOTIDE SEQUENCE</scope>
    <source>
        <strain evidence="2">PB745_01</strain>
        <tissue evidence="2">Gill</tissue>
    </source>
</reference>
<proteinExistence type="predicted"/>
<keyword evidence="3" id="KW-1185">Reference proteome</keyword>
<feature type="region of interest" description="Disordered" evidence="1">
    <location>
        <begin position="1"/>
        <end position="49"/>
    </location>
</feature>
<dbReference type="Proteomes" id="UP001286313">
    <property type="component" value="Unassembled WGS sequence"/>
</dbReference>
<evidence type="ECO:0000256" key="1">
    <source>
        <dbReference type="SAM" id="MobiDB-lite"/>
    </source>
</evidence>
<gene>
    <name evidence="2" type="ORF">Pcinc_039203</name>
</gene>
<comment type="caution">
    <text evidence="2">The sequence shown here is derived from an EMBL/GenBank/DDBJ whole genome shotgun (WGS) entry which is preliminary data.</text>
</comment>
<organism evidence="2 3">
    <name type="scientific">Petrolisthes cinctipes</name>
    <name type="common">Flat porcelain crab</name>
    <dbReference type="NCBI Taxonomy" id="88211"/>
    <lineage>
        <taxon>Eukaryota</taxon>
        <taxon>Metazoa</taxon>
        <taxon>Ecdysozoa</taxon>
        <taxon>Arthropoda</taxon>
        <taxon>Crustacea</taxon>
        <taxon>Multicrustacea</taxon>
        <taxon>Malacostraca</taxon>
        <taxon>Eumalacostraca</taxon>
        <taxon>Eucarida</taxon>
        <taxon>Decapoda</taxon>
        <taxon>Pleocyemata</taxon>
        <taxon>Anomura</taxon>
        <taxon>Galatheoidea</taxon>
        <taxon>Porcellanidae</taxon>
        <taxon>Petrolisthes</taxon>
    </lineage>
</organism>